<keyword evidence="1" id="KW-1133">Transmembrane helix</keyword>
<dbReference type="EMBL" id="JACSQK010000006">
    <property type="protein sequence ID" value="MBD7961360.1"/>
    <property type="molecule type" value="Genomic_DNA"/>
</dbReference>
<reference evidence="2 3" key="1">
    <citation type="submission" date="2020-08" db="EMBL/GenBank/DDBJ databases">
        <title>A Genomic Blueprint of the Chicken Gut Microbiome.</title>
        <authorList>
            <person name="Gilroy R."/>
            <person name="Ravi A."/>
            <person name="Getino M."/>
            <person name="Pursley I."/>
            <person name="Horton D.L."/>
            <person name="Alikhan N.-F."/>
            <person name="Baker D."/>
            <person name="Gharbi K."/>
            <person name="Hall N."/>
            <person name="Watson M."/>
            <person name="Adriaenssens E.M."/>
            <person name="Foster-Nyarko E."/>
            <person name="Jarju S."/>
            <person name="Secka A."/>
            <person name="Antonio M."/>
            <person name="Oren A."/>
            <person name="Chaudhuri R."/>
            <person name="La Ragione R.M."/>
            <person name="Hildebrand F."/>
            <person name="Pallen M.J."/>
        </authorList>
    </citation>
    <scope>NUCLEOTIDE SEQUENCE [LARGE SCALE GENOMIC DNA]</scope>
    <source>
        <strain evidence="2 3">Sa2CVA6</strain>
    </source>
</reference>
<keyword evidence="3" id="KW-1185">Reference proteome</keyword>
<proteinExistence type="predicted"/>
<keyword evidence="1" id="KW-0812">Transmembrane</keyword>
<dbReference type="Proteomes" id="UP000634919">
    <property type="component" value="Unassembled WGS sequence"/>
</dbReference>
<dbReference type="InterPro" id="IPR021249">
    <property type="entry name" value="DUF2788"/>
</dbReference>
<evidence type="ECO:0000313" key="2">
    <source>
        <dbReference type="EMBL" id="MBD7961360.1"/>
    </source>
</evidence>
<keyword evidence="1" id="KW-0472">Membrane</keyword>
<evidence type="ECO:0000313" key="3">
    <source>
        <dbReference type="Proteomes" id="UP000634919"/>
    </source>
</evidence>
<accession>A0ABR8SCZ7</accession>
<evidence type="ECO:0000256" key="1">
    <source>
        <dbReference type="SAM" id="Phobius"/>
    </source>
</evidence>
<organism evidence="2 3">
    <name type="scientific">Comamonas avium</name>
    <dbReference type="NCBI Taxonomy" id="2762231"/>
    <lineage>
        <taxon>Bacteria</taxon>
        <taxon>Pseudomonadati</taxon>
        <taxon>Pseudomonadota</taxon>
        <taxon>Betaproteobacteria</taxon>
        <taxon>Burkholderiales</taxon>
        <taxon>Comamonadaceae</taxon>
        <taxon>Comamonas</taxon>
    </lineage>
</organism>
<feature type="transmembrane region" description="Helical" evidence="1">
    <location>
        <begin position="42"/>
        <end position="68"/>
    </location>
</feature>
<sequence>MIFGFTEEQISEFFLTYGIGAFIVFMLFIIGHLAWESKAGKFGTFVLFLGLSVGFIGFIAKAVIQWYLEHK</sequence>
<feature type="transmembrane region" description="Helical" evidence="1">
    <location>
        <begin position="14"/>
        <end position="35"/>
    </location>
</feature>
<dbReference type="RefSeq" id="WP_191723767.1">
    <property type="nucleotide sequence ID" value="NZ_JACSQK010000006.1"/>
</dbReference>
<gene>
    <name evidence="2" type="ORF">H9646_12785</name>
</gene>
<comment type="caution">
    <text evidence="2">The sequence shown here is derived from an EMBL/GenBank/DDBJ whole genome shotgun (WGS) entry which is preliminary data.</text>
</comment>
<protein>
    <submittedName>
        <fullName evidence="2">DUF2788 domain-containing protein</fullName>
    </submittedName>
</protein>
<name>A0ABR8SCZ7_9BURK</name>
<dbReference type="Pfam" id="PF10981">
    <property type="entry name" value="DUF2788"/>
    <property type="match status" value="1"/>
</dbReference>